<evidence type="ECO:0000256" key="1">
    <source>
        <dbReference type="SAM" id="MobiDB-lite"/>
    </source>
</evidence>
<dbReference type="Proteomes" id="UP000515135">
    <property type="component" value="Unplaced"/>
</dbReference>
<dbReference type="InterPro" id="IPR036875">
    <property type="entry name" value="Znf_CCHC_sf"/>
</dbReference>
<feature type="domain" description="CCHC-type" evidence="2">
    <location>
        <begin position="98"/>
        <end position="113"/>
    </location>
</feature>
<dbReference type="InterPro" id="IPR001878">
    <property type="entry name" value="Znf_CCHC"/>
</dbReference>
<dbReference type="GeneID" id="109464193"/>
<dbReference type="GO" id="GO:0008270">
    <property type="term" value="F:zinc ion binding"/>
    <property type="evidence" value="ECO:0007669"/>
    <property type="project" value="InterPro"/>
</dbReference>
<evidence type="ECO:0000313" key="3">
    <source>
        <dbReference type="Proteomes" id="UP000515135"/>
    </source>
</evidence>
<dbReference type="Gene3D" id="4.10.60.10">
    <property type="entry name" value="Zinc finger, CCHC-type"/>
    <property type="match status" value="2"/>
</dbReference>
<dbReference type="KEGG" id="bbel:109464193"/>
<evidence type="ECO:0000313" key="4">
    <source>
        <dbReference type="RefSeq" id="XP_019616687.1"/>
    </source>
</evidence>
<accession>A0A6P4YD70</accession>
<feature type="compositionally biased region" description="Polar residues" evidence="1">
    <location>
        <begin position="173"/>
        <end position="197"/>
    </location>
</feature>
<keyword evidence="3" id="KW-1185">Reference proteome</keyword>
<feature type="domain" description="CCHC-type" evidence="2">
    <location>
        <begin position="79"/>
        <end position="95"/>
    </location>
</feature>
<feature type="region of interest" description="Disordered" evidence="1">
    <location>
        <begin position="169"/>
        <end position="280"/>
    </location>
</feature>
<feature type="compositionally biased region" description="Basic and acidic residues" evidence="1">
    <location>
        <begin position="208"/>
        <end position="223"/>
    </location>
</feature>
<reference evidence="4" key="1">
    <citation type="submission" date="2025-08" db="UniProtKB">
        <authorList>
            <consortium name="RefSeq"/>
        </authorList>
    </citation>
    <scope>IDENTIFICATION</scope>
    <source>
        <tissue evidence="4">Gonad</tissue>
    </source>
</reference>
<name>A0A6P4YD70_BRABE</name>
<feature type="compositionally biased region" description="Polar residues" evidence="1">
    <location>
        <begin position="136"/>
        <end position="156"/>
    </location>
</feature>
<dbReference type="SUPFAM" id="SSF57756">
    <property type="entry name" value="Retrovirus zinc finger-like domains"/>
    <property type="match status" value="2"/>
</dbReference>
<dbReference type="GO" id="GO:0003676">
    <property type="term" value="F:nucleic acid binding"/>
    <property type="evidence" value="ECO:0007669"/>
    <property type="project" value="InterPro"/>
</dbReference>
<protein>
    <submittedName>
        <fullName evidence="4">Uncharacterized protein LOC109464193</fullName>
    </submittedName>
</protein>
<dbReference type="SMART" id="SM00343">
    <property type="entry name" value="ZnF_C2HC"/>
    <property type="match status" value="3"/>
</dbReference>
<organism evidence="3 4">
    <name type="scientific">Branchiostoma belcheri</name>
    <name type="common">Amphioxus</name>
    <dbReference type="NCBI Taxonomy" id="7741"/>
    <lineage>
        <taxon>Eukaryota</taxon>
        <taxon>Metazoa</taxon>
        <taxon>Chordata</taxon>
        <taxon>Cephalochordata</taxon>
        <taxon>Leptocardii</taxon>
        <taxon>Amphioxiformes</taxon>
        <taxon>Branchiostomatidae</taxon>
        <taxon>Branchiostoma</taxon>
    </lineage>
</organism>
<feature type="region of interest" description="Disordered" evidence="1">
    <location>
        <begin position="113"/>
        <end position="156"/>
    </location>
</feature>
<sequence length="280" mass="31184">MGPFRAKVYHNEQRETERKQAIDCKNCKQPGHTMPSCQEPQRCFDCGLQSHKRGDPSCLHINVAMQCQDVGTERKQAIDCKICKQPGHTMSSCQEPQRCFDCGLQGHKRGDPSCLHIESSSEKDDQVFHPPDATNKRSTASNDAGTSADPSPSPTQVIDQFFTQYVTREDQTASEQENANTSSTSVNVAMTTETEPGTTWAEECVTPDPEHFKHTRGPIDRFLRKTRSTTTTNKKNTQKKRQTSSQKRPRDSPPAAMLEPSRKQQRNGPPLLEHGSGGAT</sequence>
<gene>
    <name evidence="4" type="primary">LOC109464193</name>
</gene>
<evidence type="ECO:0000259" key="2">
    <source>
        <dbReference type="SMART" id="SM00343"/>
    </source>
</evidence>
<feature type="domain" description="CCHC-type" evidence="2">
    <location>
        <begin position="23"/>
        <end position="39"/>
    </location>
</feature>
<dbReference type="AlphaFoldDB" id="A0A6P4YD70"/>
<dbReference type="OrthoDB" id="3054348at2759"/>
<proteinExistence type="predicted"/>
<dbReference type="RefSeq" id="XP_019616687.1">
    <property type="nucleotide sequence ID" value="XM_019761128.1"/>
</dbReference>